<gene>
    <name evidence="2" type="ORF">KO353_13370</name>
</gene>
<evidence type="ECO:0000256" key="1">
    <source>
        <dbReference type="SAM" id="MobiDB-lite"/>
    </source>
</evidence>
<protein>
    <submittedName>
        <fullName evidence="2">Uncharacterized protein</fullName>
    </submittedName>
</protein>
<dbReference type="Proteomes" id="UP000694001">
    <property type="component" value="Chromosome"/>
</dbReference>
<name>A0A975YJ51_9PROT</name>
<dbReference type="KEGG" id="elio:KO353_13370"/>
<feature type="region of interest" description="Disordered" evidence="1">
    <location>
        <begin position="81"/>
        <end position="102"/>
    </location>
</feature>
<dbReference type="AlphaFoldDB" id="A0A975YJ51"/>
<keyword evidence="3" id="KW-1185">Reference proteome</keyword>
<dbReference type="RefSeq" id="WP_218285253.1">
    <property type="nucleotide sequence ID" value="NZ_CP076448.1"/>
</dbReference>
<evidence type="ECO:0000313" key="3">
    <source>
        <dbReference type="Proteomes" id="UP000694001"/>
    </source>
</evidence>
<dbReference type="EMBL" id="CP076448">
    <property type="protein sequence ID" value="QXM24236.1"/>
    <property type="molecule type" value="Genomic_DNA"/>
</dbReference>
<accession>A0A975YJ51</accession>
<sequence length="102" mass="10880">MTKDEPQDLPPVAGDPILLHVLAAAQRFAAWYAEYLSVGAAPAGYSGPAAEQRVDEVVRHLQHAVFDLMAAVHAMNRHCSGQAAASEAPKRRSLAVARTAVH</sequence>
<organism evidence="2 3">
    <name type="scientific">Elioraea tepida</name>
    <dbReference type="NCBI Taxonomy" id="2843330"/>
    <lineage>
        <taxon>Bacteria</taxon>
        <taxon>Pseudomonadati</taxon>
        <taxon>Pseudomonadota</taxon>
        <taxon>Alphaproteobacteria</taxon>
        <taxon>Acetobacterales</taxon>
        <taxon>Elioraeaceae</taxon>
        <taxon>Elioraea</taxon>
    </lineage>
</organism>
<proteinExistence type="predicted"/>
<reference evidence="2" key="1">
    <citation type="submission" date="2021-06" db="EMBL/GenBank/DDBJ databases">
        <title>Elioraea tepida, sp. nov., a moderately thermophilic aerobic anoxygenic phototrophic bacterium isolated from an alkaline siliceous hot spring mat community in Yellowstone National Park, WY, USA.</title>
        <authorList>
            <person name="Saini M.K."/>
            <person name="Yoshida S."/>
            <person name="Sebastian A."/>
            <person name="Hirose S."/>
            <person name="Hara E."/>
            <person name="Tamaki H."/>
            <person name="Soulier N.T."/>
            <person name="Albert I."/>
            <person name="Hanada S."/>
            <person name="Bryant D.A."/>
            <person name="Tank M."/>
        </authorList>
    </citation>
    <scope>NUCLEOTIDE SEQUENCE</scope>
    <source>
        <strain evidence="2">MS-P2</strain>
    </source>
</reference>
<evidence type="ECO:0000313" key="2">
    <source>
        <dbReference type="EMBL" id="QXM24236.1"/>
    </source>
</evidence>